<evidence type="ECO:0000313" key="9">
    <source>
        <dbReference type="Proteomes" id="UP000266327"/>
    </source>
</evidence>
<dbReference type="PROSITE" id="PS00059">
    <property type="entry name" value="ADH_ZINC"/>
    <property type="match status" value="1"/>
</dbReference>
<dbReference type="InterPro" id="IPR036291">
    <property type="entry name" value="NAD(P)-bd_dom_sf"/>
</dbReference>
<evidence type="ECO:0000313" key="8">
    <source>
        <dbReference type="EMBL" id="RJG00656.1"/>
    </source>
</evidence>
<dbReference type="PANTHER" id="PTHR43880:SF12">
    <property type="entry name" value="ALCOHOL DEHYDROGENASE CLASS-3"/>
    <property type="match status" value="1"/>
</dbReference>
<keyword evidence="2 6" id="KW-0479">Metal-binding</keyword>
<dbReference type="Pfam" id="PF00107">
    <property type="entry name" value="ADH_zinc_N"/>
    <property type="match status" value="1"/>
</dbReference>
<evidence type="ECO:0000256" key="3">
    <source>
        <dbReference type="ARBA" id="ARBA00022833"/>
    </source>
</evidence>
<dbReference type="Gene3D" id="3.40.50.720">
    <property type="entry name" value="NAD(P)-binding Rossmann-like Domain"/>
    <property type="match status" value="1"/>
</dbReference>
<name>A0A3A3GEJ2_9BURK</name>
<dbReference type="GO" id="GO:0046294">
    <property type="term" value="P:formaldehyde catabolic process"/>
    <property type="evidence" value="ECO:0007669"/>
    <property type="project" value="TreeGrafter"/>
</dbReference>
<dbReference type="InterPro" id="IPR013154">
    <property type="entry name" value="ADH-like_N"/>
</dbReference>
<comment type="cofactor">
    <cofactor evidence="1 6">
        <name>Zn(2+)</name>
        <dbReference type="ChEBI" id="CHEBI:29105"/>
    </cofactor>
</comment>
<comment type="similarity">
    <text evidence="6">Belongs to the zinc-containing alcohol dehydrogenase family.</text>
</comment>
<proteinExistence type="inferred from homology"/>
<dbReference type="AlphaFoldDB" id="A0A3A3GEJ2"/>
<protein>
    <submittedName>
        <fullName evidence="8">S-(Hydroxymethyl)glutathione dehydrogenase</fullName>
    </submittedName>
</protein>
<comment type="caution">
    <text evidence="8">The sequence shown here is derived from an EMBL/GenBank/DDBJ whole genome shotgun (WGS) entry which is preliminary data.</text>
</comment>
<dbReference type="PANTHER" id="PTHR43880">
    <property type="entry name" value="ALCOHOL DEHYDROGENASE"/>
    <property type="match status" value="1"/>
</dbReference>
<evidence type="ECO:0000256" key="6">
    <source>
        <dbReference type="RuleBase" id="RU361277"/>
    </source>
</evidence>
<dbReference type="Pfam" id="PF08240">
    <property type="entry name" value="ADH_N"/>
    <property type="match status" value="1"/>
</dbReference>
<evidence type="ECO:0000259" key="7">
    <source>
        <dbReference type="SMART" id="SM00829"/>
    </source>
</evidence>
<evidence type="ECO:0000256" key="5">
    <source>
        <dbReference type="ARBA" id="ARBA00023027"/>
    </source>
</evidence>
<dbReference type="FunFam" id="3.40.50.720:FF:000003">
    <property type="entry name" value="S-(hydroxymethyl)glutathione dehydrogenase"/>
    <property type="match status" value="1"/>
</dbReference>
<evidence type="ECO:0000256" key="2">
    <source>
        <dbReference type="ARBA" id="ARBA00022723"/>
    </source>
</evidence>
<dbReference type="InterPro" id="IPR020843">
    <property type="entry name" value="ER"/>
</dbReference>
<organism evidence="8 9">
    <name type="scientific">Noviherbaspirillum sedimenti</name>
    <dbReference type="NCBI Taxonomy" id="2320865"/>
    <lineage>
        <taxon>Bacteria</taxon>
        <taxon>Pseudomonadati</taxon>
        <taxon>Pseudomonadota</taxon>
        <taxon>Betaproteobacteria</taxon>
        <taxon>Burkholderiales</taxon>
        <taxon>Oxalobacteraceae</taxon>
        <taxon>Noviherbaspirillum</taxon>
    </lineage>
</organism>
<dbReference type="EMBL" id="QYUQ01000002">
    <property type="protein sequence ID" value="RJG00656.1"/>
    <property type="molecule type" value="Genomic_DNA"/>
</dbReference>
<keyword evidence="3 6" id="KW-0862">Zinc</keyword>
<dbReference type="OrthoDB" id="9770544at2"/>
<accession>A0A3A3GEJ2</accession>
<dbReference type="GO" id="GO:0051903">
    <property type="term" value="F:S-(hydroxymethyl)glutathione dehydrogenase [NAD(P)+] activity"/>
    <property type="evidence" value="ECO:0007669"/>
    <property type="project" value="TreeGrafter"/>
</dbReference>
<keyword evidence="9" id="KW-1185">Reference proteome</keyword>
<reference evidence="9" key="1">
    <citation type="submission" date="2018-09" db="EMBL/GenBank/DDBJ databases">
        <authorList>
            <person name="Zhu H."/>
        </authorList>
    </citation>
    <scope>NUCLEOTIDE SEQUENCE [LARGE SCALE GENOMIC DNA]</scope>
    <source>
        <strain evidence="9">K1S02-23</strain>
    </source>
</reference>
<dbReference type="InterPro" id="IPR002328">
    <property type="entry name" value="ADH_Zn_CS"/>
</dbReference>
<evidence type="ECO:0000256" key="1">
    <source>
        <dbReference type="ARBA" id="ARBA00001947"/>
    </source>
</evidence>
<keyword evidence="5" id="KW-0520">NAD</keyword>
<gene>
    <name evidence="8" type="ORF">D3878_02885</name>
</gene>
<dbReference type="GO" id="GO:0008270">
    <property type="term" value="F:zinc ion binding"/>
    <property type="evidence" value="ECO:0007669"/>
    <property type="project" value="InterPro"/>
</dbReference>
<keyword evidence="4" id="KW-0560">Oxidoreductase</keyword>
<dbReference type="Proteomes" id="UP000266327">
    <property type="component" value="Unassembled WGS sequence"/>
</dbReference>
<dbReference type="RefSeq" id="WP_119784111.1">
    <property type="nucleotide sequence ID" value="NZ_QYUQ01000002.1"/>
</dbReference>
<sequence>MPVTCKAAVAFGPNEPLQIRVIEVADPGPKEVMVRLAATGLCHSDLSMMEGKGNVTFPIVFGHEGFGEVVACGEGVTEFEVGDTVIPYLIPDCGECFFCKSGRTNLCVQFGARRQSPWTPFSLDGKPIATFMGLGTFAEITVVKEDMLTKVDSKAPADYACCIGCGVTTGIGAALNTAQVKPGSTVGVFGVGGVGLSVVQGARLAGAGRIIAIDMNPAKEEVARRMGATDFVNAKEVDNLVSHLFQMTGMGLDYAFECVGSPKLMALALEATNPAWGLAVNIGVVEAGKELTTLPNTLVTGRRWTGSLMGGAKRQDVSRYVDMFMRGEIKLDDLVSHRLDLEEINHGFDMMRSGESVRSVIMY</sequence>
<dbReference type="Gene3D" id="3.90.180.10">
    <property type="entry name" value="Medium-chain alcohol dehydrogenases, catalytic domain"/>
    <property type="match status" value="1"/>
</dbReference>
<dbReference type="GO" id="GO:0005829">
    <property type="term" value="C:cytosol"/>
    <property type="evidence" value="ECO:0007669"/>
    <property type="project" value="TreeGrafter"/>
</dbReference>
<dbReference type="InterPro" id="IPR011032">
    <property type="entry name" value="GroES-like_sf"/>
</dbReference>
<feature type="domain" description="Enoyl reductase (ER)" evidence="7">
    <location>
        <begin position="12"/>
        <end position="361"/>
    </location>
</feature>
<dbReference type="SMART" id="SM00829">
    <property type="entry name" value="PKS_ER"/>
    <property type="match status" value="1"/>
</dbReference>
<dbReference type="InterPro" id="IPR013149">
    <property type="entry name" value="ADH-like_C"/>
</dbReference>
<evidence type="ECO:0000256" key="4">
    <source>
        <dbReference type="ARBA" id="ARBA00023002"/>
    </source>
</evidence>
<dbReference type="SUPFAM" id="SSF50129">
    <property type="entry name" value="GroES-like"/>
    <property type="match status" value="2"/>
</dbReference>
<dbReference type="SUPFAM" id="SSF51735">
    <property type="entry name" value="NAD(P)-binding Rossmann-fold domains"/>
    <property type="match status" value="1"/>
</dbReference>